<reference evidence="1 2" key="1">
    <citation type="submission" date="2018-03" db="EMBL/GenBank/DDBJ databases">
        <title>Aeromonas veronii whole genome sequencing and analysis.</title>
        <authorList>
            <person name="Xie H."/>
            <person name="Liu T."/>
            <person name="Wang K."/>
        </authorList>
    </citation>
    <scope>NUCLEOTIDE SEQUENCE [LARGE SCALE GENOMIC DNA]</scope>
    <source>
        <strain evidence="1 2">XH.VA.1</strain>
    </source>
</reference>
<dbReference type="RefSeq" id="WP_107684746.1">
    <property type="nucleotide sequence ID" value="NZ_PZKL01000045.1"/>
</dbReference>
<accession>A0A2T4MX13</accession>
<dbReference type="Proteomes" id="UP000241986">
    <property type="component" value="Unassembled WGS sequence"/>
</dbReference>
<name>A0A2T4MX13_AERVE</name>
<dbReference type="EMBL" id="PZKL01000045">
    <property type="protein sequence ID" value="PTH79121.1"/>
    <property type="molecule type" value="Genomic_DNA"/>
</dbReference>
<comment type="caution">
    <text evidence="1">The sequence shown here is derived from an EMBL/GenBank/DDBJ whole genome shotgun (WGS) entry which is preliminary data.</text>
</comment>
<organism evidence="1 2">
    <name type="scientific">Aeromonas veronii</name>
    <dbReference type="NCBI Taxonomy" id="654"/>
    <lineage>
        <taxon>Bacteria</taxon>
        <taxon>Pseudomonadati</taxon>
        <taxon>Pseudomonadota</taxon>
        <taxon>Gammaproteobacteria</taxon>
        <taxon>Aeromonadales</taxon>
        <taxon>Aeromonadaceae</taxon>
        <taxon>Aeromonas</taxon>
    </lineage>
</organism>
<gene>
    <name evidence="1" type="ORF">DAA48_22075</name>
</gene>
<proteinExistence type="predicted"/>
<protein>
    <submittedName>
        <fullName evidence="1">Uncharacterized protein</fullName>
    </submittedName>
</protein>
<evidence type="ECO:0000313" key="2">
    <source>
        <dbReference type="Proteomes" id="UP000241986"/>
    </source>
</evidence>
<dbReference type="AlphaFoldDB" id="A0A2T4MX13"/>
<sequence length="60" mass="6592">MINAQMSPEELMDEALASIDPESFAVSLDMANKTDEQLQKLIYFAGRLIDAADSELSSRA</sequence>
<evidence type="ECO:0000313" key="1">
    <source>
        <dbReference type="EMBL" id="PTH79121.1"/>
    </source>
</evidence>